<dbReference type="GO" id="GO:0030246">
    <property type="term" value="F:carbohydrate binding"/>
    <property type="evidence" value="ECO:0007669"/>
    <property type="project" value="TreeGrafter"/>
</dbReference>
<feature type="chain" id="PRO_5042516289" evidence="4">
    <location>
        <begin position="22"/>
        <end position="352"/>
    </location>
</feature>
<dbReference type="GO" id="GO:0030288">
    <property type="term" value="C:outer membrane-bounded periplasmic space"/>
    <property type="evidence" value="ECO:0007669"/>
    <property type="project" value="TreeGrafter"/>
</dbReference>
<name>A0AAJ1ICN9_9SPIO</name>
<protein>
    <submittedName>
        <fullName evidence="6">Substrate-binding domain-containing protein</fullName>
    </submittedName>
</protein>
<sequence length="352" mass="37898">MKRVLTIAILLICAVSTIVFAAGQQEAGGKDVTTIGVAMGDLRLERWQRDVFYMEEAAAASGVRVIVKSADGDENLQLNQIETMLTNGIDVLLIMPVSSKTMSGAVDACHEDGVKIISYDRMIENADLDYFVTFDTIGVGEMQASALLEVVPSGKWFIMTGNEDDSNGQLFEVGQRNIIQPLIDNGTIEIVGRQNALGWQAETALPLMEDALTANNNDIDAVLCANDGMAAGVIEALAAQGLAGKVPVTGQDADLIACQHIAEGTQYMTVYKPLNKLAYAAIDFATKVANGEDVMSYCNKTNNNGKVDVPTYALDLVLTTKDTLMDTVIADGFHSYDDVYINVPESERPPRS</sequence>
<evidence type="ECO:0000313" key="7">
    <source>
        <dbReference type="Proteomes" id="UP001221217"/>
    </source>
</evidence>
<comment type="subcellular location">
    <subcellularLocation>
        <location evidence="1">Cell envelope</location>
    </subcellularLocation>
</comment>
<evidence type="ECO:0000313" key="6">
    <source>
        <dbReference type="EMBL" id="MDC7226852.1"/>
    </source>
</evidence>
<evidence type="ECO:0000259" key="5">
    <source>
        <dbReference type="Pfam" id="PF13407"/>
    </source>
</evidence>
<evidence type="ECO:0000256" key="3">
    <source>
        <dbReference type="ARBA" id="ARBA00022729"/>
    </source>
</evidence>
<keyword evidence="3 4" id="KW-0732">Signal</keyword>
<dbReference type="SUPFAM" id="SSF53822">
    <property type="entry name" value="Periplasmic binding protein-like I"/>
    <property type="match status" value="1"/>
</dbReference>
<reference evidence="6 7" key="1">
    <citation type="submission" date="2022-12" db="EMBL/GenBank/DDBJ databases">
        <title>Metagenome assembled genome from gulf of manar.</title>
        <authorList>
            <person name="Kohli P."/>
            <person name="Pk S."/>
            <person name="Venkata Ramana C."/>
            <person name="Sasikala C."/>
        </authorList>
    </citation>
    <scope>NUCLEOTIDE SEQUENCE [LARGE SCALE GENOMIC DNA]</scope>
    <source>
        <strain evidence="6">JB008</strain>
    </source>
</reference>
<evidence type="ECO:0000256" key="4">
    <source>
        <dbReference type="SAM" id="SignalP"/>
    </source>
</evidence>
<dbReference type="PANTHER" id="PTHR30036">
    <property type="entry name" value="D-XYLOSE-BINDING PERIPLASMIC PROTEIN"/>
    <property type="match status" value="1"/>
</dbReference>
<dbReference type="Gene3D" id="3.40.50.2300">
    <property type="match status" value="2"/>
</dbReference>
<dbReference type="PANTHER" id="PTHR30036:SF1">
    <property type="entry name" value="D-XYLOSE-BINDING PERIPLASMIC PROTEIN"/>
    <property type="match status" value="1"/>
</dbReference>
<gene>
    <name evidence="6" type="ORF">PQJ61_08800</name>
</gene>
<evidence type="ECO:0000256" key="1">
    <source>
        <dbReference type="ARBA" id="ARBA00004196"/>
    </source>
</evidence>
<dbReference type="Pfam" id="PF13407">
    <property type="entry name" value="Peripla_BP_4"/>
    <property type="match status" value="1"/>
</dbReference>
<dbReference type="CDD" id="cd19992">
    <property type="entry name" value="PBP1_ABC_xylose_binding-like"/>
    <property type="match status" value="1"/>
</dbReference>
<proteinExistence type="inferred from homology"/>
<comment type="caution">
    <text evidence="6">The sequence shown here is derived from an EMBL/GenBank/DDBJ whole genome shotgun (WGS) entry which is preliminary data.</text>
</comment>
<dbReference type="EMBL" id="JAQQAL010000017">
    <property type="protein sequence ID" value="MDC7226852.1"/>
    <property type="molecule type" value="Genomic_DNA"/>
</dbReference>
<dbReference type="AlphaFoldDB" id="A0AAJ1ICN9"/>
<accession>A0AAJ1ICN9</accession>
<organism evidence="6 7">
    <name type="scientific">Candidatus Thalassospirochaeta sargassi</name>
    <dbReference type="NCBI Taxonomy" id="3119039"/>
    <lineage>
        <taxon>Bacteria</taxon>
        <taxon>Pseudomonadati</taxon>
        <taxon>Spirochaetota</taxon>
        <taxon>Spirochaetia</taxon>
        <taxon>Spirochaetales</taxon>
        <taxon>Spirochaetaceae</taxon>
        <taxon>Candidatus Thalassospirochaeta</taxon>
    </lineage>
</organism>
<comment type="similarity">
    <text evidence="2">Belongs to the bacterial solute-binding protein 2 family.</text>
</comment>
<feature type="signal peptide" evidence="4">
    <location>
        <begin position="1"/>
        <end position="21"/>
    </location>
</feature>
<dbReference type="InterPro" id="IPR025997">
    <property type="entry name" value="SBP_2_dom"/>
</dbReference>
<dbReference type="InterPro" id="IPR050555">
    <property type="entry name" value="Bact_Solute-Bind_Prot2"/>
</dbReference>
<dbReference type="Proteomes" id="UP001221217">
    <property type="component" value="Unassembled WGS sequence"/>
</dbReference>
<feature type="domain" description="Periplasmic binding protein" evidence="5">
    <location>
        <begin position="50"/>
        <end position="292"/>
    </location>
</feature>
<evidence type="ECO:0000256" key="2">
    <source>
        <dbReference type="ARBA" id="ARBA00007639"/>
    </source>
</evidence>
<dbReference type="InterPro" id="IPR028082">
    <property type="entry name" value="Peripla_BP_I"/>
</dbReference>